<dbReference type="RefSeq" id="WP_164355808.1">
    <property type="nucleotide sequence ID" value="NZ_JAAGME010000012.1"/>
</dbReference>
<evidence type="ECO:0000259" key="2">
    <source>
        <dbReference type="Pfam" id="PF13399"/>
    </source>
</evidence>
<organism evidence="3 4">
    <name type="scientific">Streptomyces microflavus</name>
    <name type="common">Streptomyces lipmanii</name>
    <dbReference type="NCBI Taxonomy" id="1919"/>
    <lineage>
        <taxon>Bacteria</taxon>
        <taxon>Bacillati</taxon>
        <taxon>Actinomycetota</taxon>
        <taxon>Actinomycetes</taxon>
        <taxon>Kitasatosporales</taxon>
        <taxon>Streptomycetaceae</taxon>
        <taxon>Streptomyces</taxon>
    </lineage>
</organism>
<name>A0A6N9UYQ7_STRMI</name>
<accession>A0A6N9UYQ7</accession>
<feature type="non-terminal residue" evidence="3">
    <location>
        <position position="150"/>
    </location>
</feature>
<feature type="region of interest" description="Disordered" evidence="1">
    <location>
        <begin position="30"/>
        <end position="58"/>
    </location>
</feature>
<evidence type="ECO:0000313" key="3">
    <source>
        <dbReference type="EMBL" id="NEB65616.1"/>
    </source>
</evidence>
<feature type="domain" description="LytR/CpsA/Psr regulator C-terminal" evidence="2">
    <location>
        <begin position="61"/>
        <end position="150"/>
    </location>
</feature>
<dbReference type="Proteomes" id="UP000471648">
    <property type="component" value="Unassembled WGS sequence"/>
</dbReference>
<comment type="caution">
    <text evidence="3">The sequence shown here is derived from an EMBL/GenBank/DDBJ whole genome shotgun (WGS) entry which is preliminary data.</text>
</comment>
<dbReference type="InterPro" id="IPR027381">
    <property type="entry name" value="LytR/CpsA/Psr_C"/>
</dbReference>
<reference evidence="3 4" key="1">
    <citation type="submission" date="2020-01" db="EMBL/GenBank/DDBJ databases">
        <title>Insect and environment-associated Actinomycetes.</title>
        <authorList>
            <person name="Currrie C."/>
            <person name="Chevrette M."/>
            <person name="Carlson C."/>
            <person name="Stubbendieck R."/>
            <person name="Wendt-Pienkowski E."/>
        </authorList>
    </citation>
    <scope>NUCLEOTIDE SEQUENCE [LARGE SCALE GENOMIC DNA]</scope>
    <source>
        <strain evidence="3 4">SID14438</strain>
    </source>
</reference>
<dbReference type="Pfam" id="PF13399">
    <property type="entry name" value="LytR_C"/>
    <property type="match status" value="1"/>
</dbReference>
<sequence length="150" mass="15733">WIWSPSDHNRVEPKPDDAERLFRLVREDVALDGRAEAGTSPSPSPEEDETSEDPAADPAEIAVLVRNGTGSPTAAPVSGRATDLVALLAKAGFTRASADQNQVKNRAKTAILYPSAELEGDAQSVAEALGMPLGTVRKSTEVSGVTLEIG</sequence>
<dbReference type="Gene3D" id="3.30.70.2390">
    <property type="match status" value="1"/>
</dbReference>
<evidence type="ECO:0000256" key="1">
    <source>
        <dbReference type="SAM" id="MobiDB-lite"/>
    </source>
</evidence>
<protein>
    <submittedName>
        <fullName evidence="3">LytR C-terminal domain-containing protein</fullName>
    </submittedName>
</protein>
<evidence type="ECO:0000313" key="4">
    <source>
        <dbReference type="Proteomes" id="UP000471648"/>
    </source>
</evidence>
<gene>
    <name evidence="3" type="ORF">G3I39_00805</name>
</gene>
<proteinExistence type="predicted"/>
<dbReference type="AlphaFoldDB" id="A0A6N9UYQ7"/>
<feature type="non-terminal residue" evidence="3">
    <location>
        <position position="1"/>
    </location>
</feature>
<feature type="compositionally biased region" description="Acidic residues" evidence="1">
    <location>
        <begin position="45"/>
        <end position="55"/>
    </location>
</feature>
<dbReference type="EMBL" id="JAAGME010000012">
    <property type="protein sequence ID" value="NEB65616.1"/>
    <property type="molecule type" value="Genomic_DNA"/>
</dbReference>